<dbReference type="InterPro" id="IPR004006">
    <property type="entry name" value="DhaK_dom"/>
</dbReference>
<dbReference type="GO" id="GO:0004371">
    <property type="term" value="F:glycerone kinase activity"/>
    <property type="evidence" value="ECO:0007669"/>
    <property type="project" value="InterPro"/>
</dbReference>
<dbReference type="AlphaFoldDB" id="A0A8S3AY66"/>
<accession>A0A8S3AY66</accession>
<evidence type="ECO:0000259" key="1">
    <source>
        <dbReference type="PROSITE" id="PS51481"/>
    </source>
</evidence>
<reference evidence="2" key="1">
    <citation type="submission" date="2021-02" db="EMBL/GenBank/DDBJ databases">
        <authorList>
            <person name="Nowell W R."/>
        </authorList>
    </citation>
    <scope>NUCLEOTIDE SEQUENCE</scope>
</reference>
<evidence type="ECO:0000313" key="2">
    <source>
        <dbReference type="EMBL" id="CAF4760476.1"/>
    </source>
</evidence>
<dbReference type="Gene3D" id="3.30.1180.20">
    <property type="entry name" value="Dihydroxyacetone kinase, domain 2"/>
    <property type="match status" value="1"/>
</dbReference>
<dbReference type="Proteomes" id="UP000676336">
    <property type="component" value="Unassembled WGS sequence"/>
</dbReference>
<name>A0A8S3AY66_9BILA</name>
<proteinExistence type="predicted"/>
<dbReference type="GO" id="GO:0006071">
    <property type="term" value="P:glycerol metabolic process"/>
    <property type="evidence" value="ECO:0007669"/>
    <property type="project" value="InterPro"/>
</dbReference>
<dbReference type="EMBL" id="CAJOBI010139361">
    <property type="protein sequence ID" value="CAF4760476.1"/>
    <property type="molecule type" value="Genomic_DNA"/>
</dbReference>
<evidence type="ECO:0000313" key="3">
    <source>
        <dbReference type="Proteomes" id="UP000676336"/>
    </source>
</evidence>
<organism evidence="2 3">
    <name type="scientific">Rotaria magnacalcarata</name>
    <dbReference type="NCBI Taxonomy" id="392030"/>
    <lineage>
        <taxon>Eukaryota</taxon>
        <taxon>Metazoa</taxon>
        <taxon>Spiralia</taxon>
        <taxon>Gnathifera</taxon>
        <taxon>Rotifera</taxon>
        <taxon>Eurotatoria</taxon>
        <taxon>Bdelloidea</taxon>
        <taxon>Philodinida</taxon>
        <taxon>Philodinidae</taxon>
        <taxon>Rotaria</taxon>
    </lineage>
</organism>
<feature type="non-terminal residue" evidence="2">
    <location>
        <position position="64"/>
    </location>
</feature>
<protein>
    <recommendedName>
        <fullName evidence="1">DhaK domain-containing protein</fullName>
    </recommendedName>
</protein>
<gene>
    <name evidence="2" type="ORF">SMN809_LOCUS45523</name>
</gene>
<feature type="domain" description="DhaK" evidence="1">
    <location>
        <begin position="1"/>
        <end position="32"/>
    </location>
</feature>
<comment type="caution">
    <text evidence="2">The sequence shown here is derived from an EMBL/GenBank/DDBJ whole genome shotgun (WGS) entry which is preliminary data.</text>
</comment>
<dbReference type="PROSITE" id="PS51481">
    <property type="entry name" value="DHAK"/>
    <property type="match status" value="1"/>
</dbReference>
<sequence length="64" mass="7075">MKGFSLTVLKLTTDMSSMVLDLIDFPTDAFAWPKTISSTQLPSSIQTLPDSLEFHDQLSAELTL</sequence>